<keyword evidence="2" id="KW-1185">Reference proteome</keyword>
<name>A0A2P6SQM0_ROSCH</name>
<gene>
    <name evidence="1" type="ORF">RchiOBHm_Chr0c18g0499971</name>
</gene>
<reference evidence="1 2" key="1">
    <citation type="journal article" date="2018" name="Nat. Genet.">
        <title>The Rosa genome provides new insights in the design of modern roses.</title>
        <authorList>
            <person name="Bendahmane M."/>
        </authorList>
    </citation>
    <scope>NUCLEOTIDE SEQUENCE [LARGE SCALE GENOMIC DNA]</scope>
    <source>
        <strain evidence="2">cv. Old Blush</strain>
    </source>
</reference>
<accession>A0A2P6SQM0</accession>
<evidence type="ECO:0000313" key="1">
    <source>
        <dbReference type="EMBL" id="PRQ60984.1"/>
    </source>
</evidence>
<organism evidence="1 2">
    <name type="scientific">Rosa chinensis</name>
    <name type="common">China rose</name>
    <dbReference type="NCBI Taxonomy" id="74649"/>
    <lineage>
        <taxon>Eukaryota</taxon>
        <taxon>Viridiplantae</taxon>
        <taxon>Streptophyta</taxon>
        <taxon>Embryophyta</taxon>
        <taxon>Tracheophyta</taxon>
        <taxon>Spermatophyta</taxon>
        <taxon>Magnoliopsida</taxon>
        <taxon>eudicotyledons</taxon>
        <taxon>Gunneridae</taxon>
        <taxon>Pentapetalae</taxon>
        <taxon>rosids</taxon>
        <taxon>fabids</taxon>
        <taxon>Rosales</taxon>
        <taxon>Rosaceae</taxon>
        <taxon>Rosoideae</taxon>
        <taxon>Rosoideae incertae sedis</taxon>
        <taxon>Rosa</taxon>
    </lineage>
</organism>
<dbReference type="AlphaFoldDB" id="A0A2P6SQM0"/>
<comment type="caution">
    <text evidence="1">The sequence shown here is derived from an EMBL/GenBank/DDBJ whole genome shotgun (WGS) entry which is preliminary data.</text>
</comment>
<evidence type="ECO:0000313" key="2">
    <source>
        <dbReference type="Proteomes" id="UP000238479"/>
    </source>
</evidence>
<sequence length="62" mass="7442">MKIRNNQGDDAMRDSREIFMEGKYVCTKEKLKKRLDSSLNSLKECWPKFMKKIRIISRKFGN</sequence>
<protein>
    <submittedName>
        <fullName evidence="1">Uncharacterized protein</fullName>
    </submittedName>
</protein>
<dbReference type="EMBL" id="PDCK01000017">
    <property type="protein sequence ID" value="PRQ60984.1"/>
    <property type="molecule type" value="Genomic_DNA"/>
</dbReference>
<proteinExistence type="predicted"/>
<dbReference type="Gramene" id="PRQ60984">
    <property type="protein sequence ID" value="PRQ60984"/>
    <property type="gene ID" value="RchiOBHm_Chr0c18g0499971"/>
</dbReference>
<dbReference type="Proteomes" id="UP000238479">
    <property type="component" value="Unassembled WGS sequence"/>
</dbReference>